<sequence length="113" mass="12482">MLLVAVAARLAWMIATLTVTPETHWLNGWFLRLFARPYVLVDGVEVLAHWGGPCVIPVEPGRHVVAVGARYLRTRPLLGVDSAHVSVEPGQEMRLRARNGALNHQPFAVRTLA</sequence>
<organism evidence="1 2">
    <name type="scientific">Mycetocola zhadangensis</name>
    <dbReference type="NCBI Taxonomy" id="1164595"/>
    <lineage>
        <taxon>Bacteria</taxon>
        <taxon>Bacillati</taxon>
        <taxon>Actinomycetota</taxon>
        <taxon>Actinomycetes</taxon>
        <taxon>Micrococcales</taxon>
        <taxon>Microbacteriaceae</taxon>
        <taxon>Mycetocola</taxon>
    </lineage>
</organism>
<evidence type="ECO:0000313" key="2">
    <source>
        <dbReference type="Proteomes" id="UP000282460"/>
    </source>
</evidence>
<gene>
    <name evidence="1" type="ORF">D9V28_13195</name>
</gene>
<keyword evidence="2" id="KW-1185">Reference proteome</keyword>
<protein>
    <submittedName>
        <fullName evidence="1">Uncharacterized protein</fullName>
    </submittedName>
</protein>
<proteinExistence type="predicted"/>
<dbReference type="AlphaFoldDB" id="A0A3L7IT44"/>
<dbReference type="EMBL" id="RCWJ01000004">
    <property type="protein sequence ID" value="RLQ81319.1"/>
    <property type="molecule type" value="Genomic_DNA"/>
</dbReference>
<name>A0A3L7IT44_9MICO</name>
<comment type="caution">
    <text evidence="1">The sequence shown here is derived from an EMBL/GenBank/DDBJ whole genome shotgun (WGS) entry which is preliminary data.</text>
</comment>
<reference evidence="1 2" key="1">
    <citation type="submission" date="2018-10" db="EMBL/GenBank/DDBJ databases">
        <authorList>
            <person name="Li J."/>
        </authorList>
    </citation>
    <scope>NUCLEOTIDE SEQUENCE [LARGE SCALE GENOMIC DNA]</scope>
    <source>
        <strain evidence="1 2">ZD1-4</strain>
    </source>
</reference>
<accession>A0A3L7IT44</accession>
<evidence type="ECO:0000313" key="1">
    <source>
        <dbReference type="EMBL" id="RLQ81319.1"/>
    </source>
</evidence>
<dbReference type="Proteomes" id="UP000282460">
    <property type="component" value="Unassembled WGS sequence"/>
</dbReference>